<dbReference type="OrthoDB" id="957443at2"/>
<sequence length="159" mass="18064">MKNLINLILELLYPPFKRLMNFSVFAYLSLGAVNTVLNIALFALFYQVILIKSEYLIFGRPIESYTISLVYAFLLTIPSGYWLAKHFAFKAENSASTASSFIKYSMVVTQGLISDFLLMKLMIEVMDIHPTIAKVNSTVIVLTANYILQKYFTFKSATN</sequence>
<dbReference type="EMBL" id="LGTQ01000012">
    <property type="protein sequence ID" value="KPM47315.1"/>
    <property type="molecule type" value="Genomic_DNA"/>
</dbReference>
<dbReference type="InterPro" id="IPR051401">
    <property type="entry name" value="GtrA_CellWall_Glycosyl"/>
</dbReference>
<dbReference type="AlphaFoldDB" id="A0A0P7C5D2"/>
<dbReference type="InterPro" id="IPR007267">
    <property type="entry name" value="GtrA_DPMS_TM"/>
</dbReference>
<gene>
    <name evidence="8" type="ORF">AFM12_16125</name>
</gene>
<keyword evidence="4 6" id="KW-1133">Transmembrane helix</keyword>
<evidence type="ECO:0000256" key="4">
    <source>
        <dbReference type="ARBA" id="ARBA00022989"/>
    </source>
</evidence>
<dbReference type="STRING" id="1605367.AFM12_16125"/>
<keyword evidence="5 6" id="KW-0472">Membrane</keyword>
<reference evidence="8 9" key="1">
    <citation type="submission" date="2015-07" db="EMBL/GenBank/DDBJ databases">
        <title>The draft genome sequence of Leadbetterella sp. JN14-9.</title>
        <authorList>
            <person name="Liu Y."/>
            <person name="Du J."/>
            <person name="Shao Z."/>
        </authorList>
    </citation>
    <scope>NUCLEOTIDE SEQUENCE [LARGE SCALE GENOMIC DNA]</scope>
    <source>
        <strain evidence="8 9">JN14-9</strain>
    </source>
</reference>
<dbReference type="Pfam" id="PF04138">
    <property type="entry name" value="GtrA_DPMS_TM"/>
    <property type="match status" value="1"/>
</dbReference>
<evidence type="ECO:0000259" key="7">
    <source>
        <dbReference type="Pfam" id="PF04138"/>
    </source>
</evidence>
<keyword evidence="3 6" id="KW-0812">Transmembrane</keyword>
<dbReference type="PANTHER" id="PTHR38459">
    <property type="entry name" value="PROPHAGE BACTOPRENOL-LINKED GLUCOSE TRANSLOCASE HOMOLOG"/>
    <property type="match status" value="1"/>
</dbReference>
<dbReference type="GO" id="GO:0000271">
    <property type="term" value="P:polysaccharide biosynthetic process"/>
    <property type="evidence" value="ECO:0007669"/>
    <property type="project" value="InterPro"/>
</dbReference>
<dbReference type="GO" id="GO:0005886">
    <property type="term" value="C:plasma membrane"/>
    <property type="evidence" value="ECO:0007669"/>
    <property type="project" value="TreeGrafter"/>
</dbReference>
<dbReference type="PANTHER" id="PTHR38459:SF1">
    <property type="entry name" value="PROPHAGE BACTOPRENOL-LINKED GLUCOSE TRANSLOCASE HOMOLOG"/>
    <property type="match status" value="1"/>
</dbReference>
<organism evidence="8 9">
    <name type="scientific">Jiulongibacter sediminis</name>
    <dbReference type="NCBI Taxonomy" id="1605367"/>
    <lineage>
        <taxon>Bacteria</taxon>
        <taxon>Pseudomonadati</taxon>
        <taxon>Bacteroidota</taxon>
        <taxon>Cytophagia</taxon>
        <taxon>Cytophagales</taxon>
        <taxon>Leadbetterellaceae</taxon>
        <taxon>Jiulongibacter</taxon>
    </lineage>
</organism>
<proteinExistence type="inferred from homology"/>
<dbReference type="Proteomes" id="UP000050454">
    <property type="component" value="Unassembled WGS sequence"/>
</dbReference>
<comment type="caution">
    <text evidence="8">The sequence shown here is derived from an EMBL/GenBank/DDBJ whole genome shotgun (WGS) entry which is preliminary data.</text>
</comment>
<name>A0A0P7C5D2_9BACT</name>
<comment type="subcellular location">
    <subcellularLocation>
        <location evidence="1">Membrane</location>
        <topology evidence="1">Multi-pass membrane protein</topology>
    </subcellularLocation>
</comment>
<feature type="domain" description="GtrA/DPMS transmembrane" evidence="7">
    <location>
        <begin position="27"/>
        <end position="154"/>
    </location>
</feature>
<evidence type="ECO:0000256" key="5">
    <source>
        <dbReference type="ARBA" id="ARBA00023136"/>
    </source>
</evidence>
<feature type="transmembrane region" description="Helical" evidence="6">
    <location>
        <begin position="24"/>
        <end position="50"/>
    </location>
</feature>
<evidence type="ECO:0000256" key="3">
    <source>
        <dbReference type="ARBA" id="ARBA00022692"/>
    </source>
</evidence>
<protein>
    <recommendedName>
        <fullName evidence="7">GtrA/DPMS transmembrane domain-containing protein</fullName>
    </recommendedName>
</protein>
<evidence type="ECO:0000256" key="2">
    <source>
        <dbReference type="ARBA" id="ARBA00009399"/>
    </source>
</evidence>
<keyword evidence="9" id="KW-1185">Reference proteome</keyword>
<evidence type="ECO:0000313" key="9">
    <source>
        <dbReference type="Proteomes" id="UP000050454"/>
    </source>
</evidence>
<evidence type="ECO:0000256" key="1">
    <source>
        <dbReference type="ARBA" id="ARBA00004141"/>
    </source>
</evidence>
<comment type="similarity">
    <text evidence="2">Belongs to the GtrA family.</text>
</comment>
<feature type="transmembrane region" description="Helical" evidence="6">
    <location>
        <begin position="62"/>
        <end position="84"/>
    </location>
</feature>
<accession>A0A0P7C5D2</accession>
<evidence type="ECO:0000256" key="6">
    <source>
        <dbReference type="SAM" id="Phobius"/>
    </source>
</evidence>
<evidence type="ECO:0000313" key="8">
    <source>
        <dbReference type="EMBL" id="KPM47315.1"/>
    </source>
</evidence>